<protein>
    <submittedName>
        <fullName evidence="1">Uncharacterized protein</fullName>
    </submittedName>
</protein>
<dbReference type="HOGENOM" id="CLU_2050979_0_0_1"/>
<proteinExistence type="predicted"/>
<name>A0A075ANX0_ROZAC</name>
<evidence type="ECO:0000313" key="1">
    <source>
        <dbReference type="EMBL" id="EPZ31662.1"/>
    </source>
</evidence>
<reference evidence="1 2" key="1">
    <citation type="journal article" date="2013" name="Curr. Biol.">
        <title>Shared signatures of parasitism and phylogenomics unite Cryptomycota and microsporidia.</title>
        <authorList>
            <person name="James T.Y."/>
            <person name="Pelin A."/>
            <person name="Bonen L."/>
            <person name="Ahrendt S."/>
            <person name="Sain D."/>
            <person name="Corradi N."/>
            <person name="Stajich J.E."/>
        </authorList>
    </citation>
    <scope>NUCLEOTIDE SEQUENCE [LARGE SCALE GENOMIC DNA]</scope>
    <source>
        <strain evidence="1 2">CSF55</strain>
    </source>
</reference>
<sequence length="120" mass="13871">MVHHLHTTLHLVHQILIQIVSRVKTQKFKFAVLYLKIDDYLAKAKLFEAYGFNGRNIFVLVLNSSEDLDSFERVEEFTNINILKVYITSNIVLHRGMAHLSKIMKDNTSIKTLLSNGSNR</sequence>
<organism evidence="1 2">
    <name type="scientific">Rozella allomycis (strain CSF55)</name>
    <dbReference type="NCBI Taxonomy" id="988480"/>
    <lineage>
        <taxon>Eukaryota</taxon>
        <taxon>Fungi</taxon>
        <taxon>Fungi incertae sedis</taxon>
        <taxon>Cryptomycota</taxon>
        <taxon>Cryptomycota incertae sedis</taxon>
        <taxon>Rozella</taxon>
    </lineage>
</organism>
<dbReference type="Proteomes" id="UP000030755">
    <property type="component" value="Unassembled WGS sequence"/>
</dbReference>
<accession>A0A075ANX0</accession>
<keyword evidence="2" id="KW-1185">Reference proteome</keyword>
<dbReference type="EMBL" id="KE561209">
    <property type="protein sequence ID" value="EPZ31662.1"/>
    <property type="molecule type" value="Genomic_DNA"/>
</dbReference>
<dbReference type="AlphaFoldDB" id="A0A075ANX0"/>
<evidence type="ECO:0000313" key="2">
    <source>
        <dbReference type="Proteomes" id="UP000030755"/>
    </source>
</evidence>
<gene>
    <name evidence="1" type="ORF">O9G_000141</name>
</gene>